<protein>
    <submittedName>
        <fullName evidence="2">Uncharacterized protein</fullName>
    </submittedName>
</protein>
<sequence length="56" mass="6333">MDPRFRRHTRGVAGYKPTANGPSVPRHRGGFWGYKPTGPWTLGFPPSTRGVFWGYN</sequence>
<organism evidence="2 3">
    <name type="scientific">Caligus rogercresseyi</name>
    <name type="common">Sea louse</name>
    <dbReference type="NCBI Taxonomy" id="217165"/>
    <lineage>
        <taxon>Eukaryota</taxon>
        <taxon>Metazoa</taxon>
        <taxon>Ecdysozoa</taxon>
        <taxon>Arthropoda</taxon>
        <taxon>Crustacea</taxon>
        <taxon>Multicrustacea</taxon>
        <taxon>Hexanauplia</taxon>
        <taxon>Copepoda</taxon>
        <taxon>Siphonostomatoida</taxon>
        <taxon>Caligidae</taxon>
        <taxon>Caligus</taxon>
    </lineage>
</organism>
<accession>A0A7T8GZI6</accession>
<feature type="region of interest" description="Disordered" evidence="1">
    <location>
        <begin position="1"/>
        <end position="27"/>
    </location>
</feature>
<dbReference type="AlphaFoldDB" id="A0A7T8GZI6"/>
<evidence type="ECO:0000256" key="1">
    <source>
        <dbReference type="SAM" id="MobiDB-lite"/>
    </source>
</evidence>
<dbReference type="Proteomes" id="UP000595437">
    <property type="component" value="Chromosome 10"/>
</dbReference>
<proteinExistence type="predicted"/>
<keyword evidence="3" id="KW-1185">Reference proteome</keyword>
<evidence type="ECO:0000313" key="3">
    <source>
        <dbReference type="Proteomes" id="UP000595437"/>
    </source>
</evidence>
<feature type="compositionally biased region" description="Basic residues" evidence="1">
    <location>
        <begin position="1"/>
        <end position="10"/>
    </location>
</feature>
<name>A0A7T8GZI6_CALRO</name>
<dbReference type="EMBL" id="CP045899">
    <property type="protein sequence ID" value="QQP40684.1"/>
    <property type="molecule type" value="Genomic_DNA"/>
</dbReference>
<evidence type="ECO:0000313" key="2">
    <source>
        <dbReference type="EMBL" id="QQP40684.1"/>
    </source>
</evidence>
<gene>
    <name evidence="2" type="ORF">FKW44_014816</name>
</gene>
<reference evidence="3" key="1">
    <citation type="submission" date="2021-01" db="EMBL/GenBank/DDBJ databases">
        <title>Caligus Genome Assembly.</title>
        <authorList>
            <person name="Gallardo-Escarate C."/>
        </authorList>
    </citation>
    <scope>NUCLEOTIDE SEQUENCE [LARGE SCALE GENOMIC DNA]</scope>
</reference>